<comment type="caution">
    <text evidence="2">The sequence shown here is derived from an EMBL/GenBank/DDBJ whole genome shotgun (WGS) entry which is preliminary data.</text>
</comment>
<dbReference type="HOGENOM" id="CLU_016337_0_0_3"/>
<organism evidence="2 3">
    <name type="scientific">Microcystis aeruginosa PCC 9701</name>
    <dbReference type="NCBI Taxonomy" id="721123"/>
    <lineage>
        <taxon>Bacteria</taxon>
        <taxon>Bacillati</taxon>
        <taxon>Cyanobacteriota</taxon>
        <taxon>Cyanophyceae</taxon>
        <taxon>Oscillatoriophycideae</taxon>
        <taxon>Chroococcales</taxon>
        <taxon>Microcystaceae</taxon>
        <taxon>Microcystis</taxon>
    </lineage>
</organism>
<dbReference type="InterPro" id="IPR054501">
    <property type="entry name" value="NCH2"/>
</dbReference>
<dbReference type="PANTHER" id="PTHR46844">
    <property type="entry name" value="SLR5058 PROTEIN"/>
    <property type="match status" value="1"/>
</dbReference>
<reference evidence="2 3" key="1">
    <citation type="submission" date="2012-04" db="EMBL/GenBank/DDBJ databases">
        <authorList>
            <person name="Genoscope - CEA"/>
        </authorList>
    </citation>
    <scope>NUCLEOTIDE SEQUENCE [LARGE SCALE GENOMIC DNA]</scope>
    <source>
        <strain evidence="2 3">9701</strain>
    </source>
</reference>
<dbReference type="EMBL" id="CAIQ01000446">
    <property type="protein sequence ID" value="CCI38590.1"/>
    <property type="molecule type" value="Genomic_DNA"/>
</dbReference>
<dbReference type="Gene3D" id="3.40.50.300">
    <property type="entry name" value="P-loop containing nucleotide triphosphate hydrolases"/>
    <property type="match status" value="1"/>
</dbReference>
<feature type="domain" description="NACHT" evidence="1">
    <location>
        <begin position="127"/>
        <end position="250"/>
    </location>
</feature>
<gene>
    <name evidence="2" type="ORF">MICAK_500007</name>
</gene>
<dbReference type="Pfam" id="PF22727">
    <property type="entry name" value="NCH2"/>
    <property type="match status" value="1"/>
</dbReference>
<dbReference type="Pfam" id="PF05729">
    <property type="entry name" value="NACHT"/>
    <property type="match status" value="1"/>
</dbReference>
<dbReference type="PROSITE" id="PS50837">
    <property type="entry name" value="NACHT"/>
    <property type="match status" value="1"/>
</dbReference>
<dbReference type="SUPFAM" id="SSF52540">
    <property type="entry name" value="P-loop containing nucleoside triphosphate hydrolases"/>
    <property type="match status" value="1"/>
</dbReference>
<evidence type="ECO:0000313" key="3">
    <source>
        <dbReference type="Proteomes" id="UP000004047"/>
    </source>
</evidence>
<protein>
    <recommendedName>
        <fullName evidence="1">NACHT domain-containing protein</fullName>
    </recommendedName>
</protein>
<dbReference type="AlphaFoldDB" id="I4IWB6"/>
<evidence type="ECO:0000313" key="2">
    <source>
        <dbReference type="EMBL" id="CCI38590.1"/>
    </source>
</evidence>
<dbReference type="InterPro" id="IPR027417">
    <property type="entry name" value="P-loop_NTPase"/>
</dbReference>
<proteinExistence type="predicted"/>
<dbReference type="Proteomes" id="UP000004047">
    <property type="component" value="Unassembled WGS sequence"/>
</dbReference>
<sequence>MTGIETTIVTALTNNFIGQMIKSGWEGINKNELLNKDVGQLIKEGKYLFLREYTQRYWDRHGMIKVLKMSKPMDLESIYVNVKCLGNLVRDYYDENLENKYRESKQRRFNFRDDGKKDGLLLANQEQYLMVLGDPGIGKSTFLRKVGLEALKGKQGSYQHPLKPVLLELKNFKENEINIQVLIEEEFKICGFPNVEKSISNKLEKGELLILLDGLDEVPTANVNNVIEKIQDFVDRHHKNRFILSCRTAARTHLRQFTDIEIVEFDDQQIQSFIEHWFSSELDRKNETAKNCWELLQKKEYKSAKELAHTPLLLTFLCWVYDENQSFPTNRSRLYQDALRILLEKWSAEKRLPNRGLVYENLSIEQEEILLSEIAYQNFVADKLFLEKREIVKQIKDHLKQNLNAPQHLDGEKVLKTIEIEQGILVERARDVYSFSHLTLQEYLTAQYIYDNDLIEQTVKNHITETRWQEVFLLVAGLMRGKADKLLLAMEKEAHNYLKTPLGQKLVPILQWADEMTKDSVDSPIKPVGRRASAYCHAHAYAYAIVSANDPLIHDLGAVNLTSTCAYVGLCSYDTAYVIARAYGNAYGNAYRELFAISIYGSVRLVNLLAQDRIISKVNFYQLIADLEALKQIIPDDKITKKHHEELADQLFKMWNTAFNLTPELLNLSLDAISEIDKHYFYINRLILDCQKVAVNISPTVWQEIEERMLRVP</sequence>
<dbReference type="PANTHER" id="PTHR46844:SF1">
    <property type="entry name" value="SLR5058 PROTEIN"/>
    <property type="match status" value="1"/>
</dbReference>
<dbReference type="InterPro" id="IPR007111">
    <property type="entry name" value="NACHT_NTPase"/>
</dbReference>
<dbReference type="RefSeq" id="WP_002801003.1">
    <property type="nucleotide sequence ID" value="NZ_CAIQ01000446.1"/>
</dbReference>
<name>I4IWB6_MICAE</name>
<accession>I4IWB6</accession>
<evidence type="ECO:0000259" key="1">
    <source>
        <dbReference type="PROSITE" id="PS50837"/>
    </source>
</evidence>